<reference evidence="2 3" key="1">
    <citation type="submission" date="2019-04" db="EMBL/GenBank/DDBJ databases">
        <title>Friends and foes A comparative genomics study of 23 Aspergillus species from section Flavi.</title>
        <authorList>
            <consortium name="DOE Joint Genome Institute"/>
            <person name="Kjaerbolling I."/>
            <person name="Vesth T."/>
            <person name="Frisvad J.C."/>
            <person name="Nybo J.L."/>
            <person name="Theobald S."/>
            <person name="Kildgaard S."/>
            <person name="Isbrandt T."/>
            <person name="Kuo A."/>
            <person name="Sato A."/>
            <person name="Lyhne E.K."/>
            <person name="Kogle M.E."/>
            <person name="Wiebenga A."/>
            <person name="Kun R.S."/>
            <person name="Lubbers R.J."/>
            <person name="Makela M.R."/>
            <person name="Barry K."/>
            <person name="Chovatia M."/>
            <person name="Clum A."/>
            <person name="Daum C."/>
            <person name="Haridas S."/>
            <person name="He G."/>
            <person name="LaButti K."/>
            <person name="Lipzen A."/>
            <person name="Mondo S."/>
            <person name="Riley R."/>
            <person name="Salamov A."/>
            <person name="Simmons B.A."/>
            <person name="Magnuson J.K."/>
            <person name="Henrissat B."/>
            <person name="Mortensen U.H."/>
            <person name="Larsen T.O."/>
            <person name="Devries R.P."/>
            <person name="Grigoriev I.V."/>
            <person name="Machida M."/>
            <person name="Baker S.E."/>
            <person name="Andersen M.R."/>
        </authorList>
    </citation>
    <scope>NUCLEOTIDE SEQUENCE [LARGE SCALE GENOMIC DNA]</scope>
    <source>
        <strain evidence="2 3">CBS 117626</strain>
    </source>
</reference>
<evidence type="ECO:0000256" key="1">
    <source>
        <dbReference type="SAM" id="Phobius"/>
    </source>
</evidence>
<name>A0A5N6VBP6_ASPTM</name>
<keyword evidence="1" id="KW-1133">Transmembrane helix</keyword>
<proteinExistence type="predicted"/>
<feature type="transmembrane region" description="Helical" evidence="1">
    <location>
        <begin position="20"/>
        <end position="49"/>
    </location>
</feature>
<evidence type="ECO:0000313" key="3">
    <source>
        <dbReference type="Proteomes" id="UP000326950"/>
    </source>
</evidence>
<gene>
    <name evidence="2" type="ORF">BDV40DRAFT_250936</name>
</gene>
<protein>
    <submittedName>
        <fullName evidence="2">Uncharacterized protein</fullName>
    </submittedName>
</protein>
<sequence>MPDERPIFMPVYDSVTKLSAPVFGFGAGFLQSFLIVSPVGIDCLFLVYFAGDSR</sequence>
<organism evidence="2 3">
    <name type="scientific">Aspergillus tamarii</name>
    <dbReference type="NCBI Taxonomy" id="41984"/>
    <lineage>
        <taxon>Eukaryota</taxon>
        <taxon>Fungi</taxon>
        <taxon>Dikarya</taxon>
        <taxon>Ascomycota</taxon>
        <taxon>Pezizomycotina</taxon>
        <taxon>Eurotiomycetes</taxon>
        <taxon>Eurotiomycetidae</taxon>
        <taxon>Eurotiales</taxon>
        <taxon>Aspergillaceae</taxon>
        <taxon>Aspergillus</taxon>
        <taxon>Aspergillus subgen. Circumdati</taxon>
    </lineage>
</organism>
<accession>A0A5N6VBP6</accession>
<keyword evidence="1" id="KW-0812">Transmembrane</keyword>
<evidence type="ECO:0000313" key="2">
    <source>
        <dbReference type="EMBL" id="KAE8168448.1"/>
    </source>
</evidence>
<keyword evidence="3" id="KW-1185">Reference proteome</keyword>
<dbReference type="Proteomes" id="UP000326950">
    <property type="component" value="Unassembled WGS sequence"/>
</dbReference>
<dbReference type="EMBL" id="ML738585">
    <property type="protein sequence ID" value="KAE8168448.1"/>
    <property type="molecule type" value="Genomic_DNA"/>
</dbReference>
<dbReference type="AlphaFoldDB" id="A0A5N6VBP6"/>
<keyword evidence="1" id="KW-0472">Membrane</keyword>